<sequence>TFCNKLCDDAVNTINELNNKLTDLQNELVTIKKQLAREDKERKTKCDHIKLIGIHNEDYKFLLTPTCKIPTTCAEATLQPNGAYAASGVYELYLADFLPHAFQVYCLQDPDGGEPWALIQRRQSRETDFDRDWIDYEHGFGDLNANLFLGLDKIHALTQSRPHELWIHLENFKNETGYAIYDSFAIGNADEEYPLNKLGKYNGTAGDSLKYHLDQKFTTRDNENDNNDWINCAEECTGGWWFIECGWSNLNGIYLEEALAKTWYKYGVLWKTWDSYSLKHVHMAIRPRS</sequence>
<dbReference type="InterPro" id="IPR036056">
    <property type="entry name" value="Fibrinogen-like_C"/>
</dbReference>
<organism evidence="4">
    <name type="scientific">Zeugodacus cucurbitae</name>
    <name type="common">Melon fruit fly</name>
    <name type="synonym">Bactrocera cucurbitae</name>
    <dbReference type="NCBI Taxonomy" id="28588"/>
    <lineage>
        <taxon>Eukaryota</taxon>
        <taxon>Metazoa</taxon>
        <taxon>Ecdysozoa</taxon>
        <taxon>Arthropoda</taxon>
        <taxon>Hexapoda</taxon>
        <taxon>Insecta</taxon>
        <taxon>Pterygota</taxon>
        <taxon>Neoptera</taxon>
        <taxon>Endopterygota</taxon>
        <taxon>Diptera</taxon>
        <taxon>Brachycera</taxon>
        <taxon>Muscomorpha</taxon>
        <taxon>Tephritoidea</taxon>
        <taxon>Tephritidae</taxon>
        <taxon>Zeugodacus</taxon>
        <taxon>Zeugodacus</taxon>
    </lineage>
</organism>
<dbReference type="Pfam" id="PF00147">
    <property type="entry name" value="Fibrinogen_C"/>
    <property type="match status" value="1"/>
</dbReference>
<dbReference type="SUPFAM" id="SSF56496">
    <property type="entry name" value="Fibrinogen C-terminal domain-like"/>
    <property type="match status" value="1"/>
</dbReference>
<gene>
    <name evidence="4" type="primary">FIBCD1_7</name>
    <name evidence="4" type="ORF">g.28417</name>
</gene>
<dbReference type="InterPro" id="IPR014716">
    <property type="entry name" value="Fibrinogen_a/b/g_C_1"/>
</dbReference>
<dbReference type="PROSITE" id="PS51406">
    <property type="entry name" value="FIBRINOGEN_C_2"/>
    <property type="match status" value="1"/>
</dbReference>
<dbReference type="SMART" id="SM00186">
    <property type="entry name" value="FBG"/>
    <property type="match status" value="1"/>
</dbReference>
<dbReference type="InterPro" id="IPR002181">
    <property type="entry name" value="Fibrinogen_a/b/g_C_dom"/>
</dbReference>
<reference evidence="4" key="1">
    <citation type="submission" date="2014-11" db="EMBL/GenBank/DDBJ databases">
        <authorList>
            <person name="Geib S."/>
        </authorList>
    </citation>
    <scope>NUCLEOTIDE SEQUENCE</scope>
</reference>
<dbReference type="PANTHER" id="PTHR19143">
    <property type="entry name" value="FIBRINOGEN/TENASCIN/ANGIOPOEITIN"/>
    <property type="match status" value="1"/>
</dbReference>
<feature type="domain" description="Fibrinogen C-terminal" evidence="3">
    <location>
        <begin position="64"/>
        <end position="289"/>
    </location>
</feature>
<feature type="coiled-coil region" evidence="2">
    <location>
        <begin position="7"/>
        <end position="41"/>
    </location>
</feature>
<reference evidence="4" key="2">
    <citation type="journal article" date="2015" name="Gigascience">
        <title>Reconstructing a comprehensive transcriptome assembly of a white-pupal translocated strain of the pest fruit fly Bactrocera cucurbitae.</title>
        <authorList>
            <person name="Sim S.B."/>
            <person name="Calla B."/>
            <person name="Hall B."/>
            <person name="DeRego T."/>
            <person name="Geib S.M."/>
        </authorList>
    </citation>
    <scope>NUCLEOTIDE SEQUENCE</scope>
</reference>
<evidence type="ECO:0000259" key="3">
    <source>
        <dbReference type="PROSITE" id="PS51406"/>
    </source>
</evidence>
<dbReference type="PANTHER" id="PTHR19143:SF327">
    <property type="entry name" value="FI21813P1-RELATED"/>
    <property type="match status" value="1"/>
</dbReference>
<dbReference type="InterPro" id="IPR020837">
    <property type="entry name" value="Fibrinogen_CS"/>
</dbReference>
<name>A0A0A1X973_ZEUCU</name>
<feature type="non-terminal residue" evidence="4">
    <location>
        <position position="1"/>
    </location>
</feature>
<dbReference type="EMBL" id="GBXI01007059">
    <property type="protein sequence ID" value="JAD07233.1"/>
    <property type="molecule type" value="Transcribed_RNA"/>
</dbReference>
<evidence type="ECO:0000256" key="2">
    <source>
        <dbReference type="SAM" id="Coils"/>
    </source>
</evidence>
<proteinExistence type="predicted"/>
<protein>
    <submittedName>
        <fullName evidence="4">Fibrinogen C domain-containing protein 1</fullName>
    </submittedName>
</protein>
<dbReference type="InterPro" id="IPR050373">
    <property type="entry name" value="Fibrinogen_C-term_domain"/>
</dbReference>
<dbReference type="PROSITE" id="PS00514">
    <property type="entry name" value="FIBRINOGEN_C_1"/>
    <property type="match status" value="1"/>
</dbReference>
<accession>A0A0A1X973</accession>
<keyword evidence="1" id="KW-1015">Disulfide bond</keyword>
<evidence type="ECO:0000256" key="1">
    <source>
        <dbReference type="ARBA" id="ARBA00023157"/>
    </source>
</evidence>
<evidence type="ECO:0000313" key="4">
    <source>
        <dbReference type="EMBL" id="JAD07233.1"/>
    </source>
</evidence>
<dbReference type="GO" id="GO:0005615">
    <property type="term" value="C:extracellular space"/>
    <property type="evidence" value="ECO:0007669"/>
    <property type="project" value="TreeGrafter"/>
</dbReference>
<dbReference type="CDD" id="cd00087">
    <property type="entry name" value="FReD"/>
    <property type="match status" value="1"/>
</dbReference>
<keyword evidence="2" id="KW-0175">Coiled coil</keyword>
<dbReference type="Gene3D" id="3.90.215.10">
    <property type="entry name" value="Gamma Fibrinogen, chain A, domain 1"/>
    <property type="match status" value="1"/>
</dbReference>
<dbReference type="AlphaFoldDB" id="A0A0A1X973"/>